<evidence type="ECO:0000256" key="1">
    <source>
        <dbReference type="ARBA" id="ARBA00009388"/>
    </source>
</evidence>
<evidence type="ECO:0000256" key="5">
    <source>
        <dbReference type="ARBA" id="ARBA00022833"/>
    </source>
</evidence>
<dbReference type="PANTHER" id="PTHR33794:SF1">
    <property type="entry name" value="BACILLOLYSIN"/>
    <property type="match status" value="1"/>
</dbReference>
<keyword evidence="5 7" id="KW-0862">Zinc</keyword>
<reference evidence="11" key="1">
    <citation type="journal article" date="2019" name="Int. J. Syst. Evol. Microbiol.">
        <title>The Global Catalogue of Microorganisms (GCM) 10K type strain sequencing project: providing services to taxonomists for standard genome sequencing and annotation.</title>
        <authorList>
            <consortium name="The Broad Institute Genomics Platform"/>
            <consortium name="The Broad Institute Genome Sequencing Center for Infectious Disease"/>
            <person name="Wu L."/>
            <person name="Ma J."/>
        </authorList>
    </citation>
    <scope>NUCLEOTIDE SEQUENCE [LARGE SCALE GENOMIC DNA]</scope>
    <source>
        <strain evidence="11">JCM 32206</strain>
    </source>
</reference>
<organism evidence="10 11">
    <name type="scientific">Rhodococcus olei</name>
    <dbReference type="NCBI Taxonomy" id="2161675"/>
    <lineage>
        <taxon>Bacteria</taxon>
        <taxon>Bacillati</taxon>
        <taxon>Actinomycetota</taxon>
        <taxon>Actinomycetes</taxon>
        <taxon>Mycobacteriales</taxon>
        <taxon>Nocardiaceae</taxon>
        <taxon>Rhodococcus</taxon>
    </lineage>
</organism>
<evidence type="ECO:0000313" key="10">
    <source>
        <dbReference type="EMBL" id="GAA4491614.1"/>
    </source>
</evidence>
<dbReference type="RefSeq" id="WP_345353557.1">
    <property type="nucleotide sequence ID" value="NZ_BAABFB010000094.1"/>
</dbReference>
<keyword evidence="4 7" id="KW-0378">Hydrolase</keyword>
<evidence type="ECO:0000256" key="3">
    <source>
        <dbReference type="ARBA" id="ARBA00022723"/>
    </source>
</evidence>
<comment type="function">
    <text evidence="7">Extracellular zinc metalloprotease.</text>
</comment>
<evidence type="ECO:0000256" key="6">
    <source>
        <dbReference type="ARBA" id="ARBA00023049"/>
    </source>
</evidence>
<comment type="subcellular location">
    <subcellularLocation>
        <location evidence="7">Secreted</location>
    </subcellularLocation>
</comment>
<comment type="cofactor">
    <cofactor evidence="7">
        <name>Zn(2+)</name>
        <dbReference type="ChEBI" id="CHEBI:29105"/>
    </cofactor>
</comment>
<comment type="similarity">
    <text evidence="1 7">Belongs to the peptidase M4 family.</text>
</comment>
<evidence type="ECO:0000256" key="7">
    <source>
        <dbReference type="RuleBase" id="RU366073"/>
    </source>
</evidence>
<comment type="caution">
    <text evidence="10">The sequence shown here is derived from an EMBL/GenBank/DDBJ whole genome shotgun (WGS) entry which is preliminary data.</text>
</comment>
<dbReference type="SUPFAM" id="SSF55486">
    <property type="entry name" value="Metalloproteases ('zincins'), catalytic domain"/>
    <property type="match status" value="1"/>
</dbReference>
<name>A0ABP8PQU0_9NOCA</name>
<evidence type="ECO:0000259" key="9">
    <source>
        <dbReference type="Pfam" id="PF02868"/>
    </source>
</evidence>
<evidence type="ECO:0000313" key="11">
    <source>
        <dbReference type="Proteomes" id="UP001501183"/>
    </source>
</evidence>
<evidence type="ECO:0000256" key="2">
    <source>
        <dbReference type="ARBA" id="ARBA00022670"/>
    </source>
</evidence>
<feature type="domain" description="Peptidase M4 C-terminal" evidence="9">
    <location>
        <begin position="388"/>
        <end position="555"/>
    </location>
</feature>
<keyword evidence="11" id="KW-1185">Reference proteome</keyword>
<dbReference type="Gene3D" id="3.10.170.10">
    <property type="match status" value="1"/>
</dbReference>
<dbReference type="InterPro" id="IPR027268">
    <property type="entry name" value="Peptidase_M4/M1_CTD_sf"/>
</dbReference>
<keyword evidence="7" id="KW-0964">Secreted</keyword>
<sequence length="557" mass="60576">MQGNGLDNFTMHSDDEVQGPTIAALNAESADTARSLDTETRTLDPETAARRYLNQMIASPQVPSLTAPESGDVGAEYRTIGAETVPLTGARIVKFAQCHHRIPVYGSLVTIELDEENSLLAVSSALGDPDGVDPVATVSPADAQSVIREDAGDAALPLAEPPRLYYYFDKAAEGGRWRLVYIAKDVRHESNGSPQAAKPPVPELLDYVVDAHSGELVARLSRSQTVTWSADEADAVDGLGAIRHIRIQRDGNGSRRLNDQVRNIQTFDFGMRKLEPRFQELPGQPVDNPPEWSGGAVSAHANAMEVAEFLVTVLRRNGLDNMGEPFVSSVNCTSIRQPSPNGEWRNAAWIGSQMVYGQRIVDNELRSYAVAKDVVAHEIIHGLTDRTARLDYESESGALNESYSDIFGIIIANQHEPDVANWDWEMGEELNSTGLPLRDMSDPTKRNQPAHMNDFVVLPTDQDHGGVHTNSGIHNKAAFNLITSKDARGGFVFTAGECAALFYLALTQFLSRTSGFADSRRGVELAARTLFRSDPRDVKATKLVAVATAFDNVGIAA</sequence>
<dbReference type="Pfam" id="PF01447">
    <property type="entry name" value="Peptidase_M4"/>
    <property type="match status" value="1"/>
</dbReference>
<keyword evidence="2 7" id="KW-0645">Protease</keyword>
<dbReference type="EC" id="3.4.24.-" evidence="7"/>
<proteinExistence type="inferred from homology"/>
<dbReference type="Proteomes" id="UP001501183">
    <property type="component" value="Unassembled WGS sequence"/>
</dbReference>
<dbReference type="InterPro" id="IPR001570">
    <property type="entry name" value="Peptidase_M4_C_domain"/>
</dbReference>
<dbReference type="Gene3D" id="1.10.390.10">
    <property type="entry name" value="Neutral Protease Domain 2"/>
    <property type="match status" value="1"/>
</dbReference>
<keyword evidence="6 7" id="KW-0482">Metalloprotease</keyword>
<dbReference type="InterPro" id="IPR013856">
    <property type="entry name" value="Peptidase_M4_domain"/>
</dbReference>
<dbReference type="InterPro" id="IPR050728">
    <property type="entry name" value="Zinc_Metalloprotease_M4"/>
</dbReference>
<dbReference type="PANTHER" id="PTHR33794">
    <property type="entry name" value="BACILLOLYSIN"/>
    <property type="match status" value="1"/>
</dbReference>
<feature type="domain" description="Peptidase M4" evidence="8">
    <location>
        <begin position="242"/>
        <end position="384"/>
    </location>
</feature>
<protein>
    <recommendedName>
        <fullName evidence="7">Neutral metalloproteinase</fullName>
        <ecNumber evidence="7">3.4.24.-</ecNumber>
    </recommendedName>
</protein>
<accession>A0ABP8PQU0</accession>
<dbReference type="Pfam" id="PF02868">
    <property type="entry name" value="Peptidase_M4_C"/>
    <property type="match status" value="1"/>
</dbReference>
<keyword evidence="3" id="KW-0479">Metal-binding</keyword>
<dbReference type="PRINTS" id="PR00730">
    <property type="entry name" value="THERMOLYSIN"/>
</dbReference>
<dbReference type="CDD" id="cd09597">
    <property type="entry name" value="M4_TLP"/>
    <property type="match status" value="1"/>
</dbReference>
<evidence type="ECO:0000256" key="4">
    <source>
        <dbReference type="ARBA" id="ARBA00022801"/>
    </source>
</evidence>
<dbReference type="InterPro" id="IPR023612">
    <property type="entry name" value="Peptidase_M4"/>
</dbReference>
<dbReference type="EMBL" id="BAABFB010000094">
    <property type="protein sequence ID" value="GAA4491614.1"/>
    <property type="molecule type" value="Genomic_DNA"/>
</dbReference>
<gene>
    <name evidence="10" type="ORF">GCM10023094_56250</name>
</gene>
<evidence type="ECO:0000259" key="8">
    <source>
        <dbReference type="Pfam" id="PF01447"/>
    </source>
</evidence>